<evidence type="ECO:0000313" key="3">
    <source>
        <dbReference type="Proteomes" id="UP000262379"/>
    </source>
</evidence>
<dbReference type="Gene3D" id="1.20.120.520">
    <property type="entry name" value="nmb1532 protein domain like"/>
    <property type="match status" value="1"/>
</dbReference>
<proteinExistence type="predicted"/>
<keyword evidence="3" id="KW-1185">Reference proteome</keyword>
<dbReference type="InterPro" id="IPR012312">
    <property type="entry name" value="Hemerythrin-like"/>
</dbReference>
<dbReference type="Proteomes" id="UP000262379">
    <property type="component" value="Unassembled WGS sequence"/>
</dbReference>
<accession>A0A371XGC2</accession>
<organism evidence="2 3">
    <name type="scientific">Mesorhizobium denitrificans</name>
    <dbReference type="NCBI Taxonomy" id="2294114"/>
    <lineage>
        <taxon>Bacteria</taxon>
        <taxon>Pseudomonadati</taxon>
        <taxon>Pseudomonadota</taxon>
        <taxon>Alphaproteobacteria</taxon>
        <taxon>Hyphomicrobiales</taxon>
        <taxon>Phyllobacteriaceae</taxon>
        <taxon>Mesorhizobium</taxon>
    </lineage>
</organism>
<evidence type="ECO:0000313" key="2">
    <source>
        <dbReference type="EMBL" id="RFC68282.1"/>
    </source>
</evidence>
<dbReference type="Pfam" id="PF01814">
    <property type="entry name" value="Hemerythrin"/>
    <property type="match status" value="1"/>
</dbReference>
<dbReference type="EMBL" id="QURN01000005">
    <property type="protein sequence ID" value="RFC68282.1"/>
    <property type="molecule type" value="Genomic_DNA"/>
</dbReference>
<comment type="caution">
    <text evidence="2">The sequence shown here is derived from an EMBL/GenBank/DDBJ whole genome shotgun (WGS) entry which is preliminary data.</text>
</comment>
<feature type="domain" description="Hemerythrin-like" evidence="1">
    <location>
        <begin position="27"/>
        <end position="148"/>
    </location>
</feature>
<name>A0A371XGC2_9HYPH</name>
<dbReference type="AlphaFoldDB" id="A0A371XGC2"/>
<gene>
    <name evidence="2" type="ORF">DY251_08450</name>
</gene>
<reference evidence="3" key="1">
    <citation type="submission" date="2018-08" db="EMBL/GenBank/DDBJ databases">
        <authorList>
            <person name="Im W.T."/>
        </authorList>
    </citation>
    <scope>NUCLEOTIDE SEQUENCE [LARGE SCALE GENOMIC DNA]</scope>
    <source>
        <strain evidence="3">LA-28</strain>
    </source>
</reference>
<evidence type="ECO:0000259" key="1">
    <source>
        <dbReference type="Pfam" id="PF01814"/>
    </source>
</evidence>
<protein>
    <submittedName>
        <fullName evidence="2">Hemerythrin domain-containing protein</fullName>
    </submittedName>
</protein>
<sequence length="161" mass="18423">MVACVCKAGEQTPCVQLSLVYAEKAYLCDQLESIADSLPYRVCRLDCIRIASRLLPLLRESHRYEEEVLFPIFERQSDVHPMRRATVLRLKSEHMYDEGAAEQICEHLLWIGHGGEIDNPEALGFMLRAFFDTVRRHIAFEREFVLPAAITEPQQDAKSSG</sequence>